<dbReference type="AlphaFoldDB" id="A0A6C0PAZ4"/>
<protein>
    <submittedName>
        <fullName evidence="1">Uncharacterized protein</fullName>
    </submittedName>
</protein>
<accession>A0A6C0PAZ4</accession>
<sequence length="93" mass="10577">MELVNEYCCVHQSFMLHDIEIRVGDYVGFTYTAPTMSYEISGNVHGFDISAGLMFMIIDDKYAMYGRSAKKHAVYGYPLDQVKDLYFPAGDVD</sequence>
<dbReference type="Proteomes" id="UP000479114">
    <property type="component" value="Plasmid unnamed2"/>
</dbReference>
<proteinExistence type="predicted"/>
<gene>
    <name evidence="1" type="ORF">GZH47_32970</name>
</gene>
<dbReference type="RefSeq" id="WP_162645841.1">
    <property type="nucleotide sequence ID" value="NZ_CP048288.1"/>
</dbReference>
<evidence type="ECO:0000313" key="2">
    <source>
        <dbReference type="Proteomes" id="UP000479114"/>
    </source>
</evidence>
<organism evidence="1 2">
    <name type="scientific">Paenibacillus rhizovicinus</name>
    <dbReference type="NCBI Taxonomy" id="2704463"/>
    <lineage>
        <taxon>Bacteria</taxon>
        <taxon>Bacillati</taxon>
        <taxon>Bacillota</taxon>
        <taxon>Bacilli</taxon>
        <taxon>Bacillales</taxon>
        <taxon>Paenibacillaceae</taxon>
        <taxon>Paenibacillus</taxon>
    </lineage>
</organism>
<keyword evidence="1" id="KW-0614">Plasmid</keyword>
<evidence type="ECO:0000313" key="1">
    <source>
        <dbReference type="EMBL" id="QHW35707.1"/>
    </source>
</evidence>
<dbReference type="EMBL" id="CP048288">
    <property type="protein sequence ID" value="QHW35707.1"/>
    <property type="molecule type" value="Genomic_DNA"/>
</dbReference>
<reference evidence="1 2" key="1">
    <citation type="submission" date="2020-02" db="EMBL/GenBank/DDBJ databases">
        <title>Paenibacillus sp. nov., isolated from rhizosphere soil of tomato.</title>
        <authorList>
            <person name="Weon H.-Y."/>
            <person name="Lee S.A."/>
        </authorList>
    </citation>
    <scope>NUCLEOTIDE SEQUENCE [LARGE SCALE GENOMIC DNA]</scope>
    <source>
        <strain evidence="1 2">14171R-81</strain>
        <plasmid evidence="1 2">unnamed2</plasmid>
    </source>
</reference>
<dbReference type="KEGG" id="prz:GZH47_32970"/>
<name>A0A6C0PAZ4_9BACL</name>
<geneLocation type="plasmid" evidence="1 2">
    <name>unnamed2</name>
</geneLocation>
<keyword evidence="2" id="KW-1185">Reference proteome</keyword>